<dbReference type="SUPFAM" id="SSF52540">
    <property type="entry name" value="P-loop containing nucleoside triphosphate hydrolases"/>
    <property type="match status" value="1"/>
</dbReference>
<proteinExistence type="inferred from homology"/>
<reference evidence="5" key="1">
    <citation type="submission" date="2011-07" db="EMBL/GenBank/DDBJ databases">
        <authorList>
            <consortium name="Caenorhabditis brenneri Sequencing and Analysis Consortium"/>
            <person name="Wilson R.K."/>
        </authorList>
    </citation>
    <scope>NUCLEOTIDE SEQUENCE [LARGE SCALE GENOMIC DNA]</scope>
    <source>
        <strain evidence="5">PB2801</strain>
    </source>
</reference>
<dbReference type="STRING" id="135651.G0PKG3"/>
<evidence type="ECO:0000256" key="3">
    <source>
        <dbReference type="SAM" id="MobiDB-lite"/>
    </source>
</evidence>
<dbReference type="AlphaFoldDB" id="G0PKG3"/>
<gene>
    <name evidence="4" type="ORF">CAEBREN_08310</name>
</gene>
<dbReference type="PANTHER" id="PTHR43117">
    <property type="entry name" value="OSMOPROTECTANT IMPORT ATP-BINDING PROTEIN OSMV"/>
    <property type="match status" value="1"/>
</dbReference>
<dbReference type="InterPro" id="IPR027417">
    <property type="entry name" value="P-loop_NTPase"/>
</dbReference>
<evidence type="ECO:0000256" key="2">
    <source>
        <dbReference type="ARBA" id="ARBA00022448"/>
    </source>
</evidence>
<sequence length="363" mass="40306">TCLSSSFELGTTIKPGARLKNRVIFATNNGNQTVEMAEKQSKTDLASRSGAGGEEDSKLSSDYIAGNSSSNEDMSYITNYEEQVIEKLATMKRWNERQEVPIDNSATFLLGDQARLKSALLKTIAETNPKEQIAYVPYVECLPTVYTPRELLENVAACHGYSVTEDHINYLLNTFGMKSLASTPINLLTDADRRILMLLTKLVIKPTIIIFDQLEMFLPHPKMMTVWALCARLRADGVGIIFTSRHSSFAEHTATSCAHLYKCSFISTLPPSTIKTQMGFTILEVVPKAEEKPEALLKMLQFSMKDASPMPSTSNNITLSLNKDDVETIEMILGVIRALSGKILRYSLRSGNFDEYLASTFGK</sequence>
<dbReference type="InParanoid" id="G0PKG3"/>
<keyword evidence="5" id="KW-1185">Reference proteome</keyword>
<dbReference type="OrthoDB" id="416154at2759"/>
<comment type="similarity">
    <text evidence="1">Belongs to the ABC transporter superfamily.</text>
</comment>
<evidence type="ECO:0000313" key="4">
    <source>
        <dbReference type="EMBL" id="EGT32142.1"/>
    </source>
</evidence>
<feature type="non-terminal residue" evidence="4">
    <location>
        <position position="1"/>
    </location>
</feature>
<dbReference type="PANTHER" id="PTHR43117:SF4">
    <property type="entry name" value="OSMOPROTECTANT IMPORT ATP-BINDING PROTEIN OSMV"/>
    <property type="match status" value="1"/>
</dbReference>
<evidence type="ECO:0000256" key="1">
    <source>
        <dbReference type="ARBA" id="ARBA00005417"/>
    </source>
</evidence>
<dbReference type="EMBL" id="GL380860">
    <property type="protein sequence ID" value="EGT32142.1"/>
    <property type="molecule type" value="Genomic_DNA"/>
</dbReference>
<organism evidence="5">
    <name type="scientific">Caenorhabditis brenneri</name>
    <name type="common">Nematode worm</name>
    <dbReference type="NCBI Taxonomy" id="135651"/>
    <lineage>
        <taxon>Eukaryota</taxon>
        <taxon>Metazoa</taxon>
        <taxon>Ecdysozoa</taxon>
        <taxon>Nematoda</taxon>
        <taxon>Chromadorea</taxon>
        <taxon>Rhabditida</taxon>
        <taxon>Rhabditina</taxon>
        <taxon>Rhabditomorpha</taxon>
        <taxon>Rhabditoidea</taxon>
        <taxon>Rhabditidae</taxon>
        <taxon>Peloderinae</taxon>
        <taxon>Caenorhabditis</taxon>
    </lineage>
</organism>
<keyword evidence="2" id="KW-0813">Transport</keyword>
<name>G0PKG3_CAEBE</name>
<dbReference type="eggNOG" id="KOG0059">
    <property type="taxonomic scope" value="Eukaryota"/>
</dbReference>
<evidence type="ECO:0000313" key="5">
    <source>
        <dbReference type="Proteomes" id="UP000008068"/>
    </source>
</evidence>
<dbReference type="Proteomes" id="UP000008068">
    <property type="component" value="Unassembled WGS sequence"/>
</dbReference>
<dbReference type="HOGENOM" id="CLU_065295_0_0_1"/>
<protein>
    <recommendedName>
        <fullName evidence="6">ABC transporter domain-containing protein</fullName>
    </recommendedName>
</protein>
<dbReference type="Gene3D" id="3.40.50.300">
    <property type="entry name" value="P-loop containing nucleotide triphosphate hydrolases"/>
    <property type="match status" value="1"/>
</dbReference>
<accession>G0PKG3</accession>
<evidence type="ECO:0008006" key="6">
    <source>
        <dbReference type="Google" id="ProtNLM"/>
    </source>
</evidence>
<feature type="region of interest" description="Disordered" evidence="3">
    <location>
        <begin position="36"/>
        <end position="66"/>
    </location>
</feature>